<gene>
    <name evidence="7" type="primary">Olfml2b</name>
    <name evidence="7" type="ORF">GTO96_0008680</name>
</gene>
<feature type="compositionally biased region" description="Low complexity" evidence="4">
    <location>
        <begin position="466"/>
        <end position="484"/>
    </location>
</feature>
<comment type="caution">
    <text evidence="3">Lacks conserved residue(s) required for the propagation of feature annotation.</text>
</comment>
<keyword evidence="8" id="KW-1185">Reference proteome</keyword>
<evidence type="ECO:0000256" key="1">
    <source>
        <dbReference type="ARBA" id="ARBA00004613"/>
    </source>
</evidence>
<evidence type="ECO:0000313" key="7">
    <source>
        <dbReference type="EMBL" id="KAG2461538.1"/>
    </source>
</evidence>
<accession>A0A8X7X318</accession>
<evidence type="ECO:0000256" key="4">
    <source>
        <dbReference type="SAM" id="MobiDB-lite"/>
    </source>
</evidence>
<dbReference type="PANTHER" id="PTHR23192">
    <property type="entry name" value="OLFACTOMEDIN-RELATED"/>
    <property type="match status" value="1"/>
</dbReference>
<dbReference type="GO" id="GO:0007165">
    <property type="term" value="P:signal transduction"/>
    <property type="evidence" value="ECO:0007669"/>
    <property type="project" value="TreeGrafter"/>
</dbReference>
<feature type="region of interest" description="Disordered" evidence="4">
    <location>
        <begin position="524"/>
        <end position="548"/>
    </location>
</feature>
<comment type="caution">
    <text evidence="7">The sequence shown here is derived from an EMBL/GenBank/DDBJ whole genome shotgun (WGS) entry which is preliminary data.</text>
</comment>
<keyword evidence="2" id="KW-0964">Secreted</keyword>
<feature type="region of interest" description="Disordered" evidence="4">
    <location>
        <begin position="438"/>
        <end position="484"/>
    </location>
</feature>
<dbReference type="Pfam" id="PF02191">
    <property type="entry name" value="OLF"/>
    <property type="match status" value="1"/>
</dbReference>
<evidence type="ECO:0000256" key="3">
    <source>
        <dbReference type="PROSITE-ProRule" id="PRU00446"/>
    </source>
</evidence>
<dbReference type="OrthoDB" id="8626508at2759"/>
<dbReference type="InterPro" id="IPR003112">
    <property type="entry name" value="Olfac-like_dom"/>
</dbReference>
<evidence type="ECO:0000259" key="6">
    <source>
        <dbReference type="PROSITE" id="PS51132"/>
    </source>
</evidence>
<reference evidence="7 8" key="1">
    <citation type="journal article" date="2021" name="Cell">
        <title>Tracing the genetic footprints of vertebrate landing in non-teleost ray-finned fishes.</title>
        <authorList>
            <person name="Bi X."/>
            <person name="Wang K."/>
            <person name="Yang L."/>
            <person name="Pan H."/>
            <person name="Jiang H."/>
            <person name="Wei Q."/>
            <person name="Fang M."/>
            <person name="Yu H."/>
            <person name="Zhu C."/>
            <person name="Cai Y."/>
            <person name="He Y."/>
            <person name="Gan X."/>
            <person name="Zeng H."/>
            <person name="Yu D."/>
            <person name="Zhu Y."/>
            <person name="Jiang H."/>
            <person name="Qiu Q."/>
            <person name="Yang H."/>
            <person name="Zhang Y.E."/>
            <person name="Wang W."/>
            <person name="Zhu M."/>
            <person name="He S."/>
            <person name="Zhang G."/>
        </authorList>
    </citation>
    <scope>NUCLEOTIDE SEQUENCE [LARGE SCALE GENOMIC DNA]</scope>
    <source>
        <strain evidence="7">Bchr_013</strain>
    </source>
</reference>
<evidence type="ECO:0000256" key="2">
    <source>
        <dbReference type="ARBA" id="ARBA00022525"/>
    </source>
</evidence>
<comment type="subcellular location">
    <subcellularLocation>
        <location evidence="1">Secreted</location>
    </subcellularLocation>
</comment>
<evidence type="ECO:0000256" key="5">
    <source>
        <dbReference type="SAM" id="SignalP"/>
    </source>
</evidence>
<feature type="compositionally biased region" description="Polar residues" evidence="4">
    <location>
        <begin position="524"/>
        <end position="544"/>
    </location>
</feature>
<evidence type="ECO:0000313" key="8">
    <source>
        <dbReference type="Proteomes" id="UP000886611"/>
    </source>
</evidence>
<keyword evidence="5" id="KW-0732">Signal</keyword>
<protein>
    <submittedName>
        <fullName evidence="7">OLM2B protein</fullName>
    </submittedName>
</protein>
<feature type="chain" id="PRO_5036442708" evidence="5">
    <location>
        <begin position="22"/>
        <end position="833"/>
    </location>
</feature>
<dbReference type="AlphaFoldDB" id="A0A8X7X318"/>
<feature type="signal peptide" evidence="5">
    <location>
        <begin position="1"/>
        <end position="21"/>
    </location>
</feature>
<dbReference type="PANTHER" id="PTHR23192:SF37">
    <property type="entry name" value="OLFACTOMEDIN-LIKE PROTEIN 2B"/>
    <property type="match status" value="1"/>
</dbReference>
<feature type="compositionally biased region" description="Low complexity" evidence="4">
    <location>
        <begin position="440"/>
        <end position="452"/>
    </location>
</feature>
<dbReference type="EMBL" id="JAATIS010004524">
    <property type="protein sequence ID" value="KAG2461538.1"/>
    <property type="molecule type" value="Genomic_DNA"/>
</dbReference>
<dbReference type="Proteomes" id="UP000886611">
    <property type="component" value="Unassembled WGS sequence"/>
</dbReference>
<feature type="domain" description="Olfactomedin-like" evidence="6">
    <location>
        <begin position="576"/>
        <end position="833"/>
    </location>
</feature>
<feature type="non-terminal residue" evidence="7">
    <location>
        <position position="833"/>
    </location>
</feature>
<dbReference type="GO" id="GO:0005615">
    <property type="term" value="C:extracellular space"/>
    <property type="evidence" value="ECO:0007669"/>
    <property type="project" value="TreeGrafter"/>
</dbReference>
<feature type="non-terminal residue" evidence="7">
    <location>
        <position position="1"/>
    </location>
</feature>
<dbReference type="PROSITE" id="PS51132">
    <property type="entry name" value="OLF"/>
    <property type="match status" value="1"/>
</dbReference>
<name>A0A8X7X318_POLSE</name>
<organism evidence="7 8">
    <name type="scientific">Polypterus senegalus</name>
    <name type="common">Senegal bichir</name>
    <dbReference type="NCBI Taxonomy" id="55291"/>
    <lineage>
        <taxon>Eukaryota</taxon>
        <taxon>Metazoa</taxon>
        <taxon>Chordata</taxon>
        <taxon>Craniata</taxon>
        <taxon>Vertebrata</taxon>
        <taxon>Euteleostomi</taxon>
        <taxon>Actinopterygii</taxon>
        <taxon>Polypteriformes</taxon>
        <taxon>Polypteridae</taxon>
        <taxon>Polypterus</taxon>
    </lineage>
</organism>
<dbReference type="SMART" id="SM00284">
    <property type="entry name" value="OLF"/>
    <property type="match status" value="1"/>
</dbReference>
<sequence length="833" mass="92152">MARTKICVFVCIAFFWSSVLASGTPPAYENVHREEAEQEAPETLEDELDNQENILSQLLGDYDKVKAISEGSGCQCKCVVRPLSRNACKRVEEGTAKTEDFYTVETLTSGLPGCKCACVAPPSAVNPCEGDYRLRRLQESERNGIKLSTIMELLEGAFYGLDLLKMHSVTTKLLDRMEKLERVVSDNHKTASVKMNITTTHTPEKESTPPVEAEKQAVNFSSILQGDAAAAVYAQSEKYEEKFVGDLGFSEGPLSVSPETPTESVGNVESLQTNTRMKVVSRPTIIRGITYYKSNTIEEDNEIDEQQEEFSSGDATVDLLIEDQLIKHKGWRQQTFRKPKPVVRPPIPKTEQVDLNDHLRVVDNLATAATTEASSKTPSNVPDLTSNYRTAAAPAVTDASNKSSTAASMAVTNTAATNNPSSATMSSAILAAFTTGKNITSSPSTASAPASTKESRETAAQPTDQTTNASSTTPSTTTTTTTTTAATTTTTAATATATTSTTTTSATMTTITASSTKLTTIRSPKTSWTTAITSTPSVPKTTRPSVHVKPRQRYKISWDEEIQDTMGDEAQKNLGVCKDTLSTISGPVTQNTYGRSEGAWMKDPMAKDDKIYVTNYYYGNTLIEFRNMENFKQGRWTNSYKLPYNWIGTGHVVYDGAFYYNRAFSRNIIKFDLKHRFVAAWAMLHDVVFEESTPWKWRGHSDIDFAVDENGLWVIYPAIDDEGIQQEVIVLSKLNAADLTIQKETTWRTGLRKNFYGNCFIVCGVLYAVDSYNQMNANISYAFDTHTNTQIIPRLPFTNNYSYTTQIDYNPKERVLYAWDNGHQVTYNVIFAY</sequence>
<proteinExistence type="predicted"/>
<dbReference type="InterPro" id="IPR050605">
    <property type="entry name" value="Olfactomedin-like_domain"/>
</dbReference>